<dbReference type="Proteomes" id="UP001595683">
    <property type="component" value="Unassembled WGS sequence"/>
</dbReference>
<keyword evidence="11" id="KW-1185">Reference proteome</keyword>
<comment type="subcellular location">
    <subcellularLocation>
        <location evidence="1">Cell membrane</location>
        <topology evidence="1">Multi-pass membrane protein</topology>
    </subcellularLocation>
</comment>
<evidence type="ECO:0000313" key="10">
    <source>
        <dbReference type="EMBL" id="MFC3671711.1"/>
    </source>
</evidence>
<dbReference type="RefSeq" id="WP_229815240.1">
    <property type="nucleotide sequence ID" value="NZ_BMZP01000008.1"/>
</dbReference>
<feature type="transmembrane region" description="Helical" evidence="7">
    <location>
        <begin position="87"/>
        <end position="103"/>
    </location>
</feature>
<dbReference type="InterPro" id="IPR052159">
    <property type="entry name" value="Competence_DNA_uptake"/>
</dbReference>
<dbReference type="EMBL" id="JBHRYE010000013">
    <property type="protein sequence ID" value="MFC3671711.1"/>
    <property type="molecule type" value="Genomic_DNA"/>
</dbReference>
<protein>
    <submittedName>
        <fullName evidence="10">ComEC/Rec2 family competence protein</fullName>
    </submittedName>
</protein>
<dbReference type="Pfam" id="PF13567">
    <property type="entry name" value="DUF4131"/>
    <property type="match status" value="1"/>
</dbReference>
<comment type="caution">
    <text evidence="10">The sequence shown here is derived from an EMBL/GenBank/DDBJ whole genome shotgun (WGS) entry which is preliminary data.</text>
</comment>
<dbReference type="PANTHER" id="PTHR30619:SF1">
    <property type="entry name" value="RECOMBINATION PROTEIN 2"/>
    <property type="match status" value="1"/>
</dbReference>
<feature type="transmembrane region" description="Helical" evidence="7">
    <location>
        <begin position="316"/>
        <end position="339"/>
    </location>
</feature>
<name>A0ABV7V2Y7_9SPHN</name>
<evidence type="ECO:0000256" key="2">
    <source>
        <dbReference type="ARBA" id="ARBA00022475"/>
    </source>
</evidence>
<feature type="transmembrane region" description="Helical" evidence="7">
    <location>
        <begin position="115"/>
        <end position="133"/>
    </location>
</feature>
<evidence type="ECO:0000256" key="6">
    <source>
        <dbReference type="SAM" id="MobiDB-lite"/>
    </source>
</evidence>
<evidence type="ECO:0000313" key="11">
    <source>
        <dbReference type="Proteomes" id="UP001595683"/>
    </source>
</evidence>
<accession>A0ABV7V2Y7</accession>
<feature type="transmembrane region" description="Helical" evidence="7">
    <location>
        <begin position="461"/>
        <end position="483"/>
    </location>
</feature>
<feature type="transmembrane region" description="Helical" evidence="7">
    <location>
        <begin position="399"/>
        <end position="416"/>
    </location>
</feature>
<evidence type="ECO:0000256" key="5">
    <source>
        <dbReference type="ARBA" id="ARBA00023136"/>
    </source>
</evidence>
<evidence type="ECO:0000259" key="8">
    <source>
        <dbReference type="Pfam" id="PF03772"/>
    </source>
</evidence>
<gene>
    <name evidence="10" type="ORF">ACFOOT_09750</name>
</gene>
<keyword evidence="3 7" id="KW-0812">Transmembrane</keyword>
<dbReference type="InterPro" id="IPR004477">
    <property type="entry name" value="ComEC_N"/>
</dbReference>
<dbReference type="NCBIfam" id="TIGR00360">
    <property type="entry name" value="ComEC_N-term"/>
    <property type="match status" value="1"/>
</dbReference>
<feature type="compositionally biased region" description="Polar residues" evidence="6">
    <location>
        <begin position="751"/>
        <end position="763"/>
    </location>
</feature>
<evidence type="ECO:0000256" key="7">
    <source>
        <dbReference type="SAM" id="Phobius"/>
    </source>
</evidence>
<keyword evidence="4 7" id="KW-1133">Transmembrane helix</keyword>
<feature type="domain" description="DUF4131" evidence="9">
    <location>
        <begin position="85"/>
        <end position="254"/>
    </location>
</feature>
<evidence type="ECO:0000259" key="9">
    <source>
        <dbReference type="Pfam" id="PF13567"/>
    </source>
</evidence>
<dbReference type="InterPro" id="IPR025405">
    <property type="entry name" value="DUF4131"/>
</dbReference>
<evidence type="ECO:0000256" key="3">
    <source>
        <dbReference type="ARBA" id="ARBA00022692"/>
    </source>
</evidence>
<feature type="transmembrane region" description="Helical" evidence="7">
    <location>
        <begin position="555"/>
        <end position="573"/>
    </location>
</feature>
<feature type="transmembrane region" description="Helical" evidence="7">
    <location>
        <begin position="495"/>
        <end position="517"/>
    </location>
</feature>
<proteinExistence type="predicted"/>
<feature type="transmembrane region" description="Helical" evidence="7">
    <location>
        <begin position="64"/>
        <end position="81"/>
    </location>
</feature>
<keyword evidence="5 7" id="KW-0472">Membrane</keyword>
<evidence type="ECO:0000256" key="4">
    <source>
        <dbReference type="ARBA" id="ARBA00022989"/>
    </source>
</evidence>
<reference evidence="11" key="1">
    <citation type="journal article" date="2019" name="Int. J. Syst. Evol. Microbiol.">
        <title>The Global Catalogue of Microorganisms (GCM) 10K type strain sequencing project: providing services to taxonomists for standard genome sequencing and annotation.</title>
        <authorList>
            <consortium name="The Broad Institute Genomics Platform"/>
            <consortium name="The Broad Institute Genome Sequencing Center for Infectious Disease"/>
            <person name="Wu L."/>
            <person name="Ma J."/>
        </authorList>
    </citation>
    <scope>NUCLEOTIDE SEQUENCE [LARGE SCALE GENOMIC DNA]</scope>
    <source>
        <strain evidence="11">KCTC 42224</strain>
    </source>
</reference>
<dbReference type="Pfam" id="PF03772">
    <property type="entry name" value="Competence"/>
    <property type="match status" value="1"/>
</dbReference>
<feature type="domain" description="ComEC/Rec2-related protein" evidence="8">
    <location>
        <begin position="294"/>
        <end position="575"/>
    </location>
</feature>
<feature type="region of interest" description="Disordered" evidence="6">
    <location>
        <begin position="1"/>
        <end position="28"/>
    </location>
</feature>
<feature type="transmembrane region" description="Helical" evidence="7">
    <location>
        <begin position="351"/>
        <end position="369"/>
    </location>
</feature>
<organism evidence="10 11">
    <name type="scientific">Novosphingobium pokkalii</name>
    <dbReference type="NCBI Taxonomy" id="1770194"/>
    <lineage>
        <taxon>Bacteria</taxon>
        <taxon>Pseudomonadati</taxon>
        <taxon>Pseudomonadota</taxon>
        <taxon>Alphaproteobacteria</taxon>
        <taxon>Sphingomonadales</taxon>
        <taxon>Sphingomonadaceae</taxon>
        <taxon>Novosphingobium</taxon>
    </lineage>
</organism>
<evidence type="ECO:0000256" key="1">
    <source>
        <dbReference type="ARBA" id="ARBA00004651"/>
    </source>
</evidence>
<feature type="transmembrane region" description="Helical" evidence="7">
    <location>
        <begin position="375"/>
        <end position="392"/>
    </location>
</feature>
<keyword evidence="2" id="KW-1003">Cell membrane</keyword>
<sequence length="763" mass="80743">MAGLVATPPVSHAAQGQGDGADPQRTGLDMGPNGLGRHWAKAARLSSVLAHANAWIEARGTERGPWLSVAFAAGICAWVVLPGVYHWLAFLAALGGILLLVLPRDRDGRLAYLRLAVLSVGLMAMAGCATIWIKSSFLGTPPLPRPLFTVVEGTVVNREVQAAQGRIRLTLATRLALSGGAVREGQVRLNVPISPGDSARDGTRLDQRLADGARVRLRARLMPPAPPMVPGGFDFARSAWFSGLMATGSVVGPVTVIAPAPPGTRLDAVRQRLADHIRARLGGSPGAIAAAFASGDRGSIAQGDEDAMRDAGLTHLLSISGLHVSAVVGGVYFLAARLLALVPFLALRLRVPLVAAAMGALAGIGYTLLTGAEVPTIRSCLGALLVLLALALGRDPLSLRMLAVAAFLVMLFWPEAVVGPSFQMSFGSVIAIIAFDGSAPARRFLAHRAHEGWAMRLVRHLGLVLATGLVIELALMPMALFHFHRAGIYGAAANVIAIPLTTFLTMPLIALALLLDLANWGAPAWWAVGKSLDTLLWLAHVTASQPGAVTLLPGMPGWVFGLMVAGLLWLALWTGRVRLWGFIPIGLGAVVTALQPTPDVLVTGDGHHVGLTGEGPDLLLLRDTRSDYTPSTLLENAGLEGQARRLETWRGARCNADFCRAVLVREGRAFAILMSRGRDRVDRDELAKACAQADIVIADRGLPGVCRPRWLKADRRLLRATGGLAIYLAQRRVVTVAQSEGQHGWFPAPEPSNTPMSAPSRNP</sequence>
<dbReference type="PANTHER" id="PTHR30619">
    <property type="entry name" value="DNA INTERNALIZATION/COMPETENCE PROTEIN COMEC/REC2"/>
    <property type="match status" value="1"/>
</dbReference>
<feature type="region of interest" description="Disordered" evidence="6">
    <location>
        <begin position="743"/>
        <end position="763"/>
    </location>
</feature>